<dbReference type="OrthoDB" id="7863534at2"/>
<feature type="region of interest" description="Disordered" evidence="2">
    <location>
        <begin position="25"/>
        <end position="44"/>
    </location>
</feature>
<evidence type="ECO:0000313" key="4">
    <source>
        <dbReference type="Proteomes" id="UP000050471"/>
    </source>
</evidence>
<accession>A0A0P7I1Y4</accession>
<dbReference type="RefSeq" id="WP_055190868.1">
    <property type="nucleotide sequence ID" value="NZ_FPBS01000030.1"/>
</dbReference>
<dbReference type="EMBL" id="LKBA01000008">
    <property type="protein sequence ID" value="KPN62946.1"/>
    <property type="molecule type" value="Genomic_DNA"/>
</dbReference>
<gene>
    <name evidence="3" type="ORF">AKJ29_02020</name>
</gene>
<keyword evidence="4" id="KW-1185">Reference proteome</keyword>
<proteinExistence type="predicted"/>
<sequence length="108" mass="12563">MLGDKHGDRLLQMYSERVCVAEPTVQKSPMIGHNRPPKDVKKKGPQASKLFGLKAAWLRFAKERELARLAKLHVRIELKERALKDLRAERTMIMNRCIRRMRRSAGKD</sequence>
<protein>
    <submittedName>
        <fullName evidence="3">Uncharacterized protein</fullName>
    </submittedName>
</protein>
<dbReference type="Proteomes" id="UP000050471">
    <property type="component" value="Unassembled WGS sequence"/>
</dbReference>
<dbReference type="STRING" id="154981.AKJ29_02020"/>
<reference evidence="3 4" key="1">
    <citation type="submission" date="2015-09" db="EMBL/GenBank/DDBJ databases">
        <title>Draft genome sequence of Aliiroseovarius crassostreae CV919-312TSm, the causative agent of Roseovarius Oyster Disease (formerly Juvenile Oyster Disease).</title>
        <authorList>
            <person name="Kessner L."/>
            <person name="Spinard E."/>
            <person name="Nelson D."/>
        </authorList>
    </citation>
    <scope>NUCLEOTIDE SEQUENCE [LARGE SCALE GENOMIC DNA]</scope>
    <source>
        <strain evidence="3 4">CV919-312</strain>
    </source>
</reference>
<evidence type="ECO:0000256" key="1">
    <source>
        <dbReference type="SAM" id="Coils"/>
    </source>
</evidence>
<name>A0A0P7I1Y4_9RHOB</name>
<feature type="coiled-coil region" evidence="1">
    <location>
        <begin position="69"/>
        <end position="96"/>
    </location>
</feature>
<comment type="caution">
    <text evidence="3">The sequence shown here is derived from an EMBL/GenBank/DDBJ whole genome shotgun (WGS) entry which is preliminary data.</text>
</comment>
<organism evidence="3 4">
    <name type="scientific">Aliiroseovarius crassostreae</name>
    <dbReference type="NCBI Taxonomy" id="154981"/>
    <lineage>
        <taxon>Bacteria</taxon>
        <taxon>Pseudomonadati</taxon>
        <taxon>Pseudomonadota</taxon>
        <taxon>Alphaproteobacteria</taxon>
        <taxon>Rhodobacterales</taxon>
        <taxon>Paracoccaceae</taxon>
        <taxon>Aliiroseovarius</taxon>
    </lineage>
</organism>
<dbReference type="AlphaFoldDB" id="A0A0P7I1Y4"/>
<evidence type="ECO:0000256" key="2">
    <source>
        <dbReference type="SAM" id="MobiDB-lite"/>
    </source>
</evidence>
<evidence type="ECO:0000313" key="3">
    <source>
        <dbReference type="EMBL" id="KPN62946.1"/>
    </source>
</evidence>
<keyword evidence="1" id="KW-0175">Coiled coil</keyword>